<evidence type="ECO:0000313" key="1">
    <source>
        <dbReference type="EMBL" id="KAE9388617.1"/>
    </source>
</evidence>
<name>A0A6A4GU08_9AGAR</name>
<evidence type="ECO:0000313" key="2">
    <source>
        <dbReference type="Proteomes" id="UP000799118"/>
    </source>
</evidence>
<dbReference type="OrthoDB" id="3269701at2759"/>
<gene>
    <name evidence="1" type="ORF">BT96DRAFT_1004008</name>
</gene>
<accession>A0A6A4GU08</accession>
<proteinExistence type="predicted"/>
<dbReference type="Proteomes" id="UP000799118">
    <property type="component" value="Unassembled WGS sequence"/>
</dbReference>
<keyword evidence="2" id="KW-1185">Reference proteome</keyword>
<dbReference type="AlphaFoldDB" id="A0A6A4GU08"/>
<sequence>MKSNSKTKIKYQYMLAQALFTNNEWGYKRLFENNIKEVSGQAWWANKIKLKLEHIKAKVQKAMAQMGETGAGLTSEEQIDMSLQNSLMTAWSKIKKSCPWYFTFHAIIGERPNVTPVGLGNSGTVIDTAFLSTQTPSSASSSLTTFNDDAYSLGIDGDGLNEDEKCGNSDTDVIDFTADSDDVLIAVKTPAPKQKYEESEDIKPKLGPKAEEQVTAQTKLKLQESKLASDKEIQLEKIRVAGQMKVGKEQVWSGGQQQQQNLFPLGSTFIDQFGSDIYQTPRAGPSTDVGFSGGASTVSSPGFSFGAGSDFGMDGM</sequence>
<organism evidence="1 2">
    <name type="scientific">Gymnopus androsaceus JB14</name>
    <dbReference type="NCBI Taxonomy" id="1447944"/>
    <lineage>
        <taxon>Eukaryota</taxon>
        <taxon>Fungi</taxon>
        <taxon>Dikarya</taxon>
        <taxon>Basidiomycota</taxon>
        <taxon>Agaricomycotina</taxon>
        <taxon>Agaricomycetes</taxon>
        <taxon>Agaricomycetidae</taxon>
        <taxon>Agaricales</taxon>
        <taxon>Marasmiineae</taxon>
        <taxon>Omphalotaceae</taxon>
        <taxon>Gymnopus</taxon>
    </lineage>
</organism>
<protein>
    <submittedName>
        <fullName evidence="1">Uncharacterized protein</fullName>
    </submittedName>
</protein>
<reference evidence="1" key="1">
    <citation type="journal article" date="2019" name="Environ. Microbiol.">
        <title>Fungal ecological strategies reflected in gene transcription - a case study of two litter decomposers.</title>
        <authorList>
            <person name="Barbi F."/>
            <person name="Kohler A."/>
            <person name="Barry K."/>
            <person name="Baskaran P."/>
            <person name="Daum C."/>
            <person name="Fauchery L."/>
            <person name="Ihrmark K."/>
            <person name="Kuo A."/>
            <person name="LaButti K."/>
            <person name="Lipzen A."/>
            <person name="Morin E."/>
            <person name="Grigoriev I.V."/>
            <person name="Henrissat B."/>
            <person name="Lindahl B."/>
            <person name="Martin F."/>
        </authorList>
    </citation>
    <scope>NUCLEOTIDE SEQUENCE</scope>
    <source>
        <strain evidence="1">JB14</strain>
    </source>
</reference>
<dbReference type="EMBL" id="ML769734">
    <property type="protein sequence ID" value="KAE9388617.1"/>
    <property type="molecule type" value="Genomic_DNA"/>
</dbReference>